<gene>
    <name evidence="2" type="ORF">NW768_010134</name>
</gene>
<feature type="region of interest" description="Disordered" evidence="1">
    <location>
        <begin position="253"/>
        <end position="293"/>
    </location>
</feature>
<name>A0ABQ8R188_FUSEQ</name>
<evidence type="ECO:0000313" key="3">
    <source>
        <dbReference type="Proteomes" id="UP001152024"/>
    </source>
</evidence>
<feature type="compositionally biased region" description="Low complexity" evidence="1">
    <location>
        <begin position="203"/>
        <end position="212"/>
    </location>
</feature>
<dbReference type="EMBL" id="JAOQBH010000019">
    <property type="protein sequence ID" value="KAJ4122697.1"/>
    <property type="molecule type" value="Genomic_DNA"/>
</dbReference>
<evidence type="ECO:0000313" key="2">
    <source>
        <dbReference type="EMBL" id="KAJ4122697.1"/>
    </source>
</evidence>
<organism evidence="2 3">
    <name type="scientific">Fusarium equiseti</name>
    <name type="common">Fusarium scirpi</name>
    <dbReference type="NCBI Taxonomy" id="61235"/>
    <lineage>
        <taxon>Eukaryota</taxon>
        <taxon>Fungi</taxon>
        <taxon>Dikarya</taxon>
        <taxon>Ascomycota</taxon>
        <taxon>Pezizomycotina</taxon>
        <taxon>Sordariomycetes</taxon>
        <taxon>Hypocreomycetidae</taxon>
        <taxon>Hypocreales</taxon>
        <taxon>Nectriaceae</taxon>
        <taxon>Fusarium</taxon>
        <taxon>Fusarium incarnatum-equiseti species complex</taxon>
    </lineage>
</organism>
<protein>
    <recommendedName>
        <fullName evidence="4">SPX domain-containing protein</fullName>
    </recommendedName>
</protein>
<keyword evidence="3" id="KW-1185">Reference proteome</keyword>
<evidence type="ECO:0008006" key="4">
    <source>
        <dbReference type="Google" id="ProtNLM"/>
    </source>
</evidence>
<feature type="region of interest" description="Disordered" evidence="1">
    <location>
        <begin position="192"/>
        <end position="212"/>
    </location>
</feature>
<reference evidence="2" key="1">
    <citation type="submission" date="2022-09" db="EMBL/GenBank/DDBJ databases">
        <title>Fusarium specimens isolated from Avocado Roots.</title>
        <authorList>
            <person name="Stajich J."/>
            <person name="Roper C."/>
            <person name="Heimlech-Rivalta G."/>
        </authorList>
    </citation>
    <scope>NUCLEOTIDE SEQUENCE</scope>
    <source>
        <strain evidence="2">CF00095</strain>
    </source>
</reference>
<proteinExistence type="predicted"/>
<dbReference type="Proteomes" id="UP001152024">
    <property type="component" value="Unassembled WGS sequence"/>
</dbReference>
<evidence type="ECO:0000256" key="1">
    <source>
        <dbReference type="SAM" id="MobiDB-lite"/>
    </source>
</evidence>
<accession>A0ABQ8R188</accession>
<comment type="caution">
    <text evidence="2">The sequence shown here is derived from an EMBL/GenBank/DDBJ whole genome shotgun (WGS) entry which is preliminary data.</text>
</comment>
<sequence>MRGVLCSGLLPGYQPIQEYYDGHFIDEEEAYLTEILQKTLELQEAVLAFKAKRDECNRILGELEEAFKFRISHRLHVANQKTATKGQEPCRHVRYVSSFCCGLPKTFKRKRKEEQGPIGQARDAGHIEHLRHPVRIDDEGRPSHCQGQPTSCYILHQLDGFLLRTPALWFYKCRPAKDLRALSSTSEMMTSLTSASAGGGPSDAGPSAAVPSDSGGSVVLALISKLEEGKKKDESLHPVSGPFHSDAVVVKGKDKGEAEESGGGNLAAVFKGKDKDEAEESDGGNLAAAANLI</sequence>